<dbReference type="Gene3D" id="1.10.390.30">
    <property type="entry name" value="Peptidase M60, enhancin-like domain 3"/>
    <property type="match status" value="1"/>
</dbReference>
<dbReference type="InterPro" id="IPR008979">
    <property type="entry name" value="Galactose-bd-like_sf"/>
</dbReference>
<organism evidence="2 3">
    <name type="scientific">Aestuariibaculum marinum</name>
    <dbReference type="NCBI Taxonomy" id="2683592"/>
    <lineage>
        <taxon>Bacteria</taxon>
        <taxon>Pseudomonadati</taxon>
        <taxon>Bacteroidota</taxon>
        <taxon>Flavobacteriia</taxon>
        <taxon>Flavobacteriales</taxon>
        <taxon>Flavobacteriaceae</taxon>
    </lineage>
</organism>
<dbReference type="Pfam" id="PF13402">
    <property type="entry name" value="Peptidase_M60"/>
    <property type="match status" value="1"/>
</dbReference>
<keyword evidence="3" id="KW-1185">Reference proteome</keyword>
<dbReference type="InterPro" id="IPR042279">
    <property type="entry name" value="Pep_M60_3"/>
</dbReference>
<reference evidence="2 3" key="1">
    <citation type="journal article" date="2018" name="J. Microbiol.">
        <title>Aestuariibaculum marinum sp. nov., a marine bacterium isolated from seawater in South Korea.</title>
        <authorList>
            <person name="Choi J."/>
            <person name="Lee D."/>
            <person name="Jang J.H."/>
            <person name="Cha S."/>
            <person name="Seo T."/>
        </authorList>
    </citation>
    <scope>NUCLEOTIDE SEQUENCE [LARGE SCALE GENOMIC DNA]</scope>
    <source>
        <strain evidence="2 3">IP7</strain>
    </source>
</reference>
<evidence type="ECO:0000259" key="1">
    <source>
        <dbReference type="PROSITE" id="PS51723"/>
    </source>
</evidence>
<gene>
    <name evidence="2" type="ORF">ICJ85_15380</name>
</gene>
<dbReference type="EMBL" id="JACVXD010000014">
    <property type="protein sequence ID" value="MBD0825399.1"/>
    <property type="molecule type" value="Genomic_DNA"/>
</dbReference>
<dbReference type="AlphaFoldDB" id="A0A8J6Q707"/>
<dbReference type="InterPro" id="IPR024361">
    <property type="entry name" value="BACON"/>
</dbReference>
<dbReference type="SUPFAM" id="SSF49785">
    <property type="entry name" value="Galactose-binding domain-like"/>
    <property type="match status" value="1"/>
</dbReference>
<evidence type="ECO:0000313" key="2">
    <source>
        <dbReference type="EMBL" id="MBD0825399.1"/>
    </source>
</evidence>
<dbReference type="PROSITE" id="PS51257">
    <property type="entry name" value="PROKAR_LIPOPROTEIN"/>
    <property type="match status" value="1"/>
</dbReference>
<dbReference type="InterPro" id="IPR031161">
    <property type="entry name" value="Peptidase_M60_dom"/>
</dbReference>
<dbReference type="Proteomes" id="UP000621516">
    <property type="component" value="Unassembled WGS sequence"/>
</dbReference>
<protein>
    <recommendedName>
        <fullName evidence="1">Peptidase M60 domain-containing protein</fullName>
    </recommendedName>
</protein>
<sequence>MKFKNFNKSLVWIYALLMVFIVSFQSCEDDKIVEEQEGWLRVLPLDLNFDSKGGTKDIYLVLTGNVNSEEVSYDIAANGKDWCSVVLEGEYLHVTTMPNYIEAPRNTVITLDYGIYSRKVPVSQEQAVGDQLIGIVSAKATSEETEIENRGLEFSYDSDYETYFNSKFGAISEWPFQIEYTLESGYTLNRIIYHPRTDAGNKWGAFNEYEVWVSTEAAPETFTKVGEYSRGDANFNVTVMKFETPLENIAKVRFDVYSSYQNRISCAEMEFYQDGTTNYDYSGIFVDDMYSVLKEGVSEAELKAIPDDQLRNLALDLFVGEYSSEFRAASYRPYQNPSVQSAINKTSTYSKRDNPTGIYVEEGEELLVIVGDTKGQNITIDVQDLNVGFGSAKSYPLLEGENRLMMENSGLVYVQNITNDNIPLILETDEDKELAQAKTVNIHFVNAKVNGYFDLAKHNVEDWTRILGNAVYQDLDVMGLRSHITWTTENFKSYNTDIVTVLEKYDRLVYLEEEFAGLEKYEKMFNNRMYFHIDYNGASPYATSYRTAYTSSYAEIFCNASRFEARLWGPAHEAGHVNQLRPGLKWAGTTEVTNNLMSLYVQTEFGEPCKLLVDGTYSVAKNNIIAGNTPHATSDFLSKLVPFWQLKLYMVDALGKTDFYRDIYEHYRVTPNLTTNTTTQGILQLDFVRQVCRISGLNMLDFFQKWGFLTPVDTTLNDYGNKAFKITQAQIDALKIEINAAGYNMPHDNVEDIQDDNISAYN</sequence>
<dbReference type="Gene3D" id="3.40.390.80">
    <property type="entry name" value="Peptidase M60, enhancin-like domain 2"/>
    <property type="match status" value="1"/>
</dbReference>
<accession>A0A8J6Q707</accession>
<dbReference type="Gene3D" id="2.60.120.1250">
    <property type="entry name" value="Peptidase M60, enhancin-like domain 1"/>
    <property type="match status" value="1"/>
</dbReference>
<proteinExistence type="predicted"/>
<evidence type="ECO:0000313" key="3">
    <source>
        <dbReference type="Proteomes" id="UP000621516"/>
    </source>
</evidence>
<dbReference type="PROSITE" id="PS51723">
    <property type="entry name" value="PEPTIDASE_M60"/>
    <property type="match status" value="1"/>
</dbReference>
<dbReference type="Gene3D" id="2.60.120.260">
    <property type="entry name" value="Galactose-binding domain-like"/>
    <property type="match status" value="1"/>
</dbReference>
<dbReference type="RefSeq" id="WP_188224689.1">
    <property type="nucleotide sequence ID" value="NZ_JACVXD010000014.1"/>
</dbReference>
<dbReference type="SMART" id="SM01276">
    <property type="entry name" value="M60-like"/>
    <property type="match status" value="1"/>
</dbReference>
<dbReference type="Pfam" id="PF13004">
    <property type="entry name" value="BACON"/>
    <property type="match status" value="1"/>
</dbReference>
<name>A0A8J6Q707_9FLAO</name>
<feature type="domain" description="Peptidase M60" evidence="1">
    <location>
        <begin position="351"/>
        <end position="651"/>
    </location>
</feature>
<comment type="caution">
    <text evidence="2">The sequence shown here is derived from an EMBL/GenBank/DDBJ whole genome shotgun (WGS) entry which is preliminary data.</text>
</comment>